<dbReference type="AlphaFoldDB" id="A0A1I7RR60"/>
<dbReference type="InterPro" id="IPR052220">
    <property type="entry name" value="METTL25"/>
</dbReference>
<dbReference type="InterPro" id="IPR025714">
    <property type="entry name" value="Methyltranfer_dom"/>
</dbReference>
<protein>
    <submittedName>
        <fullName evidence="2">(pine wood nematode) hypothetical protein</fullName>
    </submittedName>
    <submittedName>
        <fullName evidence="6">Methyltranfer_dom domain-containing protein</fullName>
    </submittedName>
</protein>
<accession>A0A1I7RR60</accession>
<evidence type="ECO:0000313" key="4">
    <source>
        <dbReference type="Proteomes" id="UP000095284"/>
    </source>
</evidence>
<dbReference type="Pfam" id="PF13679">
    <property type="entry name" value="Methyltransf_32"/>
    <property type="match status" value="1"/>
</dbReference>
<dbReference type="PANTHER" id="PTHR12496">
    <property type="entry name" value="CGI-41 METHYLTRANSFERASE"/>
    <property type="match status" value="1"/>
</dbReference>
<gene>
    <name evidence="2" type="ORF">BXYJ_LOCUS14921</name>
</gene>
<dbReference type="OrthoDB" id="5875367at2759"/>
<dbReference type="InterPro" id="IPR029063">
    <property type="entry name" value="SAM-dependent_MTases_sf"/>
</dbReference>
<evidence type="ECO:0000259" key="1">
    <source>
        <dbReference type="Pfam" id="PF13679"/>
    </source>
</evidence>
<dbReference type="EMBL" id="CAJFDI010000006">
    <property type="protein sequence ID" value="CAD5234830.1"/>
    <property type="molecule type" value="Genomic_DNA"/>
</dbReference>
<evidence type="ECO:0000313" key="5">
    <source>
        <dbReference type="Proteomes" id="UP000659654"/>
    </source>
</evidence>
<evidence type="ECO:0000313" key="2">
    <source>
        <dbReference type="EMBL" id="CAD5234830.1"/>
    </source>
</evidence>
<keyword evidence="5" id="KW-1185">Reference proteome</keyword>
<dbReference type="PROSITE" id="PS01131">
    <property type="entry name" value="RRNA_A_DIMETH"/>
    <property type="match status" value="1"/>
</dbReference>
<reference evidence="3" key="2">
    <citation type="submission" date="2020-08" db="EMBL/GenBank/DDBJ databases">
        <authorList>
            <person name="Kikuchi T."/>
        </authorList>
    </citation>
    <scope>NUCLEOTIDE SEQUENCE</scope>
    <source>
        <strain evidence="2">Ka4C1</strain>
    </source>
</reference>
<dbReference type="SUPFAM" id="SSF53335">
    <property type="entry name" value="S-adenosyl-L-methionine-dependent methyltransferases"/>
    <property type="match status" value="1"/>
</dbReference>
<evidence type="ECO:0000313" key="6">
    <source>
        <dbReference type="WBParaSite" id="BXY_0320700.1"/>
    </source>
</evidence>
<reference evidence="6" key="1">
    <citation type="submission" date="2016-11" db="UniProtKB">
        <authorList>
            <consortium name="WormBaseParasite"/>
        </authorList>
    </citation>
    <scope>IDENTIFICATION</scope>
</reference>
<name>A0A1I7RR60_BURXY</name>
<dbReference type="InterPro" id="IPR020596">
    <property type="entry name" value="rRNA_Ade_Mease_Trfase_CS"/>
</dbReference>
<dbReference type="Proteomes" id="UP000659654">
    <property type="component" value="Unassembled WGS sequence"/>
</dbReference>
<proteinExistence type="predicted"/>
<dbReference type="WBParaSite" id="BXY_0320700.1">
    <property type="protein sequence ID" value="BXY_0320700.1"/>
    <property type="gene ID" value="BXY_0320700"/>
</dbReference>
<dbReference type="Proteomes" id="UP000095284">
    <property type="component" value="Unplaced"/>
</dbReference>
<dbReference type="EMBL" id="CAJFCV020000006">
    <property type="protein sequence ID" value="CAG9130851.1"/>
    <property type="molecule type" value="Genomic_DNA"/>
</dbReference>
<dbReference type="eggNOG" id="KOG2651">
    <property type="taxonomic scope" value="Eukaryota"/>
</dbReference>
<dbReference type="GO" id="GO:0000179">
    <property type="term" value="F:rRNA (adenine-N6,N6-)-dimethyltransferase activity"/>
    <property type="evidence" value="ECO:0007669"/>
    <property type="project" value="InterPro"/>
</dbReference>
<organism evidence="4 6">
    <name type="scientific">Bursaphelenchus xylophilus</name>
    <name type="common">Pinewood nematode worm</name>
    <name type="synonym">Aphelenchoides xylophilus</name>
    <dbReference type="NCBI Taxonomy" id="6326"/>
    <lineage>
        <taxon>Eukaryota</taxon>
        <taxon>Metazoa</taxon>
        <taxon>Ecdysozoa</taxon>
        <taxon>Nematoda</taxon>
        <taxon>Chromadorea</taxon>
        <taxon>Rhabditida</taxon>
        <taxon>Tylenchina</taxon>
        <taxon>Tylenchomorpha</taxon>
        <taxon>Aphelenchoidea</taxon>
        <taxon>Aphelenchoididae</taxon>
        <taxon>Bursaphelenchus</taxon>
    </lineage>
</organism>
<evidence type="ECO:0000313" key="3">
    <source>
        <dbReference type="EMBL" id="CAG9130851.1"/>
    </source>
</evidence>
<dbReference type="PANTHER" id="PTHR12496:SF2">
    <property type="entry name" value="METHYLTRANSFERASE-LIKE PROTEIN 25B"/>
    <property type="match status" value="1"/>
</dbReference>
<sequence length="393" mass="44596">MSSPPPLSLITLKYVVFRMSLPFYRPVTLTELSSFYGDLNASSDFTDVRAGLNSKQRLKMKNKKVHEIGKIVDLVNIIIRFSEKKESPINEVVDIGAGLGHLSRVLSLLINKKVKTIEGDGQLVQRAQKIDSIVSGGETEMPARVSAFIKSEDEIDDTKDALLIGVHTCGDLAPTIIRHFKNNKSAKALIHFGCCYHKMNGGLDKLFRDETKETFRPSDKGFPLSEKYKNEEISYAARELACFSYDPFVTKIGENDNQFYVNGSRAALEYLIVVLLGRNSWRHKRMVGVKNGFRMEFWEYAKSTAIHHPEIIKILDEMKQSEEIGKKVQGLLEISRIQVPIFYSLRLLIAPLIETLILHDRVQYLEENGIQTRLISLFDHRISPRNVALVAIK</sequence>
<feature type="domain" description="Methyltransferase" evidence="1">
    <location>
        <begin position="63"/>
        <end position="200"/>
    </location>
</feature>
<dbReference type="Proteomes" id="UP000582659">
    <property type="component" value="Unassembled WGS sequence"/>
</dbReference>